<evidence type="ECO:0000313" key="7">
    <source>
        <dbReference type="Proteomes" id="UP000620327"/>
    </source>
</evidence>
<accession>A0A923S7V5</accession>
<feature type="chain" id="PRO_5036812565" evidence="4">
    <location>
        <begin position="28"/>
        <end position="310"/>
    </location>
</feature>
<evidence type="ECO:0000256" key="3">
    <source>
        <dbReference type="SAM" id="Phobius"/>
    </source>
</evidence>
<reference evidence="6" key="1">
    <citation type="submission" date="2020-08" db="EMBL/GenBank/DDBJ databases">
        <title>Genome public.</title>
        <authorList>
            <person name="Liu C."/>
            <person name="Sun Q."/>
        </authorList>
    </citation>
    <scope>NUCLEOTIDE SEQUENCE</scope>
    <source>
        <strain evidence="6">BX15</strain>
    </source>
</reference>
<protein>
    <submittedName>
        <fullName evidence="6">DUF4349 domain-containing protein</fullName>
    </submittedName>
</protein>
<gene>
    <name evidence="6" type="ORF">H8Z83_12330</name>
</gene>
<dbReference type="Pfam" id="PF14257">
    <property type="entry name" value="DUF4349"/>
    <property type="match status" value="1"/>
</dbReference>
<dbReference type="RefSeq" id="WP_187015321.1">
    <property type="nucleotide sequence ID" value="NZ_JACOQI010000012.1"/>
</dbReference>
<evidence type="ECO:0000313" key="6">
    <source>
        <dbReference type="EMBL" id="MBC5771095.1"/>
    </source>
</evidence>
<dbReference type="AlphaFoldDB" id="A0A923S7V5"/>
<evidence type="ECO:0000259" key="5">
    <source>
        <dbReference type="Pfam" id="PF14257"/>
    </source>
</evidence>
<feature type="domain" description="DUF4349" evidence="5">
    <location>
        <begin position="69"/>
        <end position="280"/>
    </location>
</feature>
<proteinExistence type="predicted"/>
<keyword evidence="7" id="KW-1185">Reference proteome</keyword>
<evidence type="ECO:0000256" key="2">
    <source>
        <dbReference type="SAM" id="MobiDB-lite"/>
    </source>
</evidence>
<keyword evidence="1" id="KW-0175">Coiled coil</keyword>
<dbReference type="Proteomes" id="UP000620327">
    <property type="component" value="Unassembled WGS sequence"/>
</dbReference>
<dbReference type="InterPro" id="IPR025645">
    <property type="entry name" value="DUF4349"/>
</dbReference>
<comment type="caution">
    <text evidence="6">The sequence shown here is derived from an EMBL/GenBank/DDBJ whole genome shotgun (WGS) entry which is preliminary data.</text>
</comment>
<feature type="transmembrane region" description="Helical" evidence="3">
    <location>
        <begin position="259"/>
        <end position="284"/>
    </location>
</feature>
<keyword evidence="3" id="KW-0812">Transmembrane</keyword>
<feature type="region of interest" description="Disordered" evidence="2">
    <location>
        <begin position="291"/>
        <end position="310"/>
    </location>
</feature>
<dbReference type="EMBL" id="JACOQI010000012">
    <property type="protein sequence ID" value="MBC5771095.1"/>
    <property type="molecule type" value="Genomic_DNA"/>
</dbReference>
<evidence type="ECO:0000256" key="4">
    <source>
        <dbReference type="SAM" id="SignalP"/>
    </source>
</evidence>
<feature type="signal peptide" evidence="4">
    <location>
        <begin position="1"/>
        <end position="27"/>
    </location>
</feature>
<name>A0A923S7V5_9FIRM</name>
<keyword evidence="3" id="KW-0472">Membrane</keyword>
<keyword evidence="4" id="KW-0732">Signal</keyword>
<evidence type="ECO:0000256" key="1">
    <source>
        <dbReference type="SAM" id="Coils"/>
    </source>
</evidence>
<feature type="coiled-coil region" evidence="1">
    <location>
        <begin position="161"/>
        <end position="188"/>
    </location>
</feature>
<dbReference type="PROSITE" id="PS51257">
    <property type="entry name" value="PROKAR_LIPOPROTEIN"/>
    <property type="match status" value="1"/>
</dbReference>
<organism evidence="6 7">
    <name type="scientific">Dysosmobacter segnis</name>
    <dbReference type="NCBI Taxonomy" id="2763042"/>
    <lineage>
        <taxon>Bacteria</taxon>
        <taxon>Bacillati</taxon>
        <taxon>Bacillota</taxon>
        <taxon>Clostridia</taxon>
        <taxon>Eubacteriales</taxon>
        <taxon>Oscillospiraceae</taxon>
        <taxon>Dysosmobacter</taxon>
    </lineage>
</organism>
<keyword evidence="3" id="KW-1133">Transmembrane helix</keyword>
<sequence length="310" mass="34105">MKKQISLLLAALLLLTLLVGCGGSGSAKPAATGYAYDTDASTAPEAPMEQDSKFNITAVVADDALRDAKMIYRANIDLQTTDYETSEAAISNLVRSFGGYFESRSLSNRSSGYRYSDCTVRVPAESFESFCNQVGEMCHVVYMSSSAENITEAYYDTDSRLKTAQIKLERLQNLLANADNMADIITIESAISETEYEIESLSGTLRRYDALVGYATIYMTLSETYKLSENSAAPLTFGQRVSRALSDGLRDAGVFFEELIIGLAGMWVFVLVAAVLVVLLIRAVRKRVLRKKKKDEPSSPENPNHDQPQK</sequence>